<feature type="compositionally biased region" description="Polar residues" evidence="1">
    <location>
        <begin position="106"/>
        <end position="116"/>
    </location>
</feature>
<proteinExistence type="predicted"/>
<dbReference type="VEuPathDB" id="TriTrypDB:TvY486_0020540"/>
<feature type="region of interest" description="Disordered" evidence="1">
    <location>
        <begin position="106"/>
        <end position="135"/>
    </location>
</feature>
<evidence type="ECO:0000313" key="2">
    <source>
        <dbReference type="EMBL" id="CCD19355.1"/>
    </source>
</evidence>
<reference evidence="2 3" key="1">
    <citation type="journal article" date="2012" name="Proc. Natl. Acad. Sci. U.S.A.">
        <title>Antigenic diversity is generated by distinct evolutionary mechanisms in African trypanosome species.</title>
        <authorList>
            <person name="Jackson A.P."/>
            <person name="Berry A."/>
            <person name="Aslett M."/>
            <person name="Allison H.C."/>
            <person name="Burton P."/>
            <person name="Vavrova-Anderson J."/>
            <person name="Brown R."/>
            <person name="Browne H."/>
            <person name="Corton N."/>
            <person name="Hauser H."/>
            <person name="Gamble J."/>
            <person name="Gilderthorp R."/>
            <person name="Marcello L."/>
            <person name="McQuillan J."/>
            <person name="Otto T.D."/>
            <person name="Quail M.A."/>
            <person name="Sanders M.J."/>
            <person name="van Tonder A."/>
            <person name="Ginger M.L."/>
            <person name="Field M.C."/>
            <person name="Barry J.D."/>
            <person name="Hertz-Fowler C."/>
            <person name="Berriman M."/>
        </authorList>
    </citation>
    <scope>NUCLEOTIDE SEQUENCE</scope>
    <source>
        <strain evidence="2 3">Y486</strain>
    </source>
</reference>
<name>F9WP80_TRYVY</name>
<accession>F9WP80</accession>
<sequence length="391" mass="42634">MHTEPARAPRCHHLLCCPDASGMRNAHARRNAHVADGCIFQKATRRPSNTSAPSLALVATVVLHHSCTTQQTCRSMRAQLPGHLPSSGAHPNRRRETRVVAVHSTISTPHRGGNNTERTRAQHRPASHSTVSQPPHIRTALHAARAPFRLPSFKTPTCFPSTHRYSNKAALAPGQPGLRQLGDPARQVSTLAPRVERRKSHGDGDLFGLARMASSAQHLASAGGPRAFDQTGINRSETRLSVNAAPSLHTQCSTANAIKDHSPAALLASRVLVQCTQITCRSVGCLHRGRHVGQCLISCAAATHRKTKLPAGKWYTLSQRSAETHCWTQGQPCHGDSKTQKAWLRHAFTTYVDELIGERGQAACKITRRLKKQHCSRRSSSVLHSRLTAAR</sequence>
<dbReference type="EMBL" id="CAEX01003240">
    <property type="protein sequence ID" value="CCD19355.1"/>
    <property type="molecule type" value="Genomic_DNA"/>
</dbReference>
<keyword evidence="3" id="KW-1185">Reference proteome</keyword>
<evidence type="ECO:0000313" key="3">
    <source>
        <dbReference type="Proteomes" id="UP000009027"/>
    </source>
</evidence>
<protein>
    <submittedName>
        <fullName evidence="2">Uncharacterized protein</fullName>
    </submittedName>
</protein>
<organism evidence="2 3">
    <name type="scientific">Trypanosoma vivax (strain Y486)</name>
    <dbReference type="NCBI Taxonomy" id="1055687"/>
    <lineage>
        <taxon>Eukaryota</taxon>
        <taxon>Discoba</taxon>
        <taxon>Euglenozoa</taxon>
        <taxon>Kinetoplastea</taxon>
        <taxon>Metakinetoplastina</taxon>
        <taxon>Trypanosomatida</taxon>
        <taxon>Trypanosomatidae</taxon>
        <taxon>Trypanosoma</taxon>
        <taxon>Duttonella</taxon>
    </lineage>
</organism>
<gene>
    <name evidence="2" type="ORF">TvY486_0020540</name>
</gene>
<evidence type="ECO:0000256" key="1">
    <source>
        <dbReference type="SAM" id="MobiDB-lite"/>
    </source>
</evidence>
<dbReference type="Proteomes" id="UP000009027">
    <property type="component" value="Unassembled WGS sequence"/>
</dbReference>
<dbReference type="AlphaFoldDB" id="F9WP80"/>